<organism evidence="7 8">
    <name type="scientific">Iris pallida</name>
    <name type="common">Sweet iris</name>
    <dbReference type="NCBI Taxonomy" id="29817"/>
    <lineage>
        <taxon>Eukaryota</taxon>
        <taxon>Viridiplantae</taxon>
        <taxon>Streptophyta</taxon>
        <taxon>Embryophyta</taxon>
        <taxon>Tracheophyta</taxon>
        <taxon>Spermatophyta</taxon>
        <taxon>Magnoliopsida</taxon>
        <taxon>Liliopsida</taxon>
        <taxon>Asparagales</taxon>
        <taxon>Iridaceae</taxon>
        <taxon>Iridoideae</taxon>
        <taxon>Irideae</taxon>
        <taxon>Iris</taxon>
    </lineage>
</organism>
<feature type="compositionally biased region" description="Basic residues" evidence="5">
    <location>
        <begin position="93"/>
        <end position="102"/>
    </location>
</feature>
<keyword evidence="8" id="KW-1185">Reference proteome</keyword>
<keyword evidence="3" id="KW-0238">DNA-binding</keyword>
<comment type="caution">
    <text evidence="7">The sequence shown here is derived from an EMBL/GenBank/DDBJ whole genome shotgun (WGS) entry which is preliminary data.</text>
</comment>
<evidence type="ECO:0000313" key="7">
    <source>
        <dbReference type="EMBL" id="KAJ6834436.1"/>
    </source>
</evidence>
<name>A0AAX6H0E6_IRIPA</name>
<dbReference type="CDD" id="cd11448">
    <property type="entry name" value="bHLH_AtFAMA_like"/>
    <property type="match status" value="1"/>
</dbReference>
<dbReference type="GO" id="GO:0003700">
    <property type="term" value="F:DNA-binding transcription factor activity"/>
    <property type="evidence" value="ECO:0007669"/>
    <property type="project" value="InterPro"/>
</dbReference>
<dbReference type="GO" id="GO:0046983">
    <property type="term" value="F:protein dimerization activity"/>
    <property type="evidence" value="ECO:0007669"/>
    <property type="project" value="InterPro"/>
</dbReference>
<dbReference type="PANTHER" id="PTHR46684">
    <property type="entry name" value="TRANSCRIPTION FACTOR FAMA"/>
    <property type="match status" value="1"/>
</dbReference>
<dbReference type="Proteomes" id="UP001140949">
    <property type="component" value="Unassembled WGS sequence"/>
</dbReference>
<dbReference type="AlphaFoldDB" id="A0AAX6H0E6"/>
<accession>A0AAX6H0E6</accession>
<evidence type="ECO:0000256" key="1">
    <source>
        <dbReference type="ARBA" id="ARBA00005510"/>
    </source>
</evidence>
<feature type="domain" description="BHLH" evidence="6">
    <location>
        <begin position="110"/>
        <end position="161"/>
    </location>
</feature>
<dbReference type="InterPro" id="IPR044283">
    <property type="entry name" value="FAMA/SPEECHLESS/MUTE-like"/>
</dbReference>
<dbReference type="Pfam" id="PF00010">
    <property type="entry name" value="HLH"/>
    <property type="match status" value="1"/>
</dbReference>
<dbReference type="PANTHER" id="PTHR46684:SF16">
    <property type="entry name" value="TRANSCRIPTION FACTOR BHLH67-LIKE ISOFORM X2"/>
    <property type="match status" value="1"/>
</dbReference>
<keyword evidence="2" id="KW-0805">Transcription regulation</keyword>
<reference evidence="7" key="2">
    <citation type="submission" date="2023-04" db="EMBL/GenBank/DDBJ databases">
        <authorList>
            <person name="Bruccoleri R.E."/>
            <person name="Oakeley E.J."/>
            <person name="Faust A.-M."/>
            <person name="Dessus-Babus S."/>
            <person name="Altorfer M."/>
            <person name="Burckhardt D."/>
            <person name="Oertli M."/>
            <person name="Naumann U."/>
            <person name="Petersen F."/>
            <person name="Wong J."/>
        </authorList>
    </citation>
    <scope>NUCLEOTIDE SEQUENCE</scope>
    <source>
        <strain evidence="7">GSM-AAB239-AS_SAM_17_03QT</strain>
        <tissue evidence="7">Leaf</tissue>
    </source>
</reference>
<dbReference type="InterPro" id="IPR011598">
    <property type="entry name" value="bHLH_dom"/>
</dbReference>
<dbReference type="Gene3D" id="4.10.280.10">
    <property type="entry name" value="Helix-loop-helix DNA-binding domain"/>
    <property type="match status" value="1"/>
</dbReference>
<evidence type="ECO:0000313" key="8">
    <source>
        <dbReference type="Proteomes" id="UP001140949"/>
    </source>
</evidence>
<dbReference type="SUPFAM" id="SSF47459">
    <property type="entry name" value="HLH, helix-loop-helix DNA-binding domain"/>
    <property type="match status" value="1"/>
</dbReference>
<dbReference type="EMBL" id="JANAVB010014398">
    <property type="protein sequence ID" value="KAJ6834436.1"/>
    <property type="molecule type" value="Genomic_DNA"/>
</dbReference>
<dbReference type="GO" id="GO:0005634">
    <property type="term" value="C:nucleus"/>
    <property type="evidence" value="ECO:0007669"/>
    <property type="project" value="UniProtKB-SubCell"/>
</dbReference>
<dbReference type="InterPro" id="IPR036638">
    <property type="entry name" value="HLH_DNA-bd_sf"/>
</dbReference>
<evidence type="ECO:0000259" key="6">
    <source>
        <dbReference type="PROSITE" id="PS50888"/>
    </source>
</evidence>
<reference evidence="7" key="1">
    <citation type="journal article" date="2023" name="GigaByte">
        <title>Genome assembly of the bearded iris, Iris pallida Lam.</title>
        <authorList>
            <person name="Bruccoleri R.E."/>
            <person name="Oakeley E.J."/>
            <person name="Faust A.M.E."/>
            <person name="Altorfer M."/>
            <person name="Dessus-Babus S."/>
            <person name="Burckhardt D."/>
            <person name="Oertli M."/>
            <person name="Naumann U."/>
            <person name="Petersen F."/>
            <person name="Wong J."/>
        </authorList>
    </citation>
    <scope>NUCLEOTIDE SEQUENCE</scope>
    <source>
        <strain evidence="7">GSM-AAB239-AS_SAM_17_03QT</strain>
    </source>
</reference>
<dbReference type="PROSITE" id="PS50888">
    <property type="entry name" value="BHLH"/>
    <property type="match status" value="1"/>
</dbReference>
<proteinExistence type="inferred from homology"/>
<feature type="region of interest" description="Disordered" evidence="5">
    <location>
        <begin position="77"/>
        <end position="108"/>
    </location>
</feature>
<comment type="similarity">
    <text evidence="1">Belongs to the bHLH protein family.</text>
</comment>
<sequence>MALEAVVFPQDLLGCAMKDLFGFGELGDYWSCCYDWDTSLPSSASVLPTIDTTIGSGGRAAAAAAAEEEKEKKTAVPAAAATTTTAARPAAERKKRQRTRSCKNKEEVENQRMTHIAVERNRRRLMNEYLAVLRSIMPPSYVQRGDQASIVGGAINFVKELEQLLQSLDAQRRRLKLTTHPNESGSSSASSSSSPFSDFFTFPQYSSATNGTSTVSAAGNVASNHETTAKNHSSVADIEVSMVESHANLKVLSRQRPKQLLRMVVGLQNLRLTTLHLNVTTVEQMVLYSFSLKLEDDCHFASVDDIATAVHHIVVKIQEEADI</sequence>
<keyword evidence="4" id="KW-0804">Transcription</keyword>
<gene>
    <name evidence="7" type="ORF">M6B38_334265</name>
</gene>
<dbReference type="GO" id="GO:0003677">
    <property type="term" value="F:DNA binding"/>
    <property type="evidence" value="ECO:0007669"/>
    <property type="project" value="UniProtKB-KW"/>
</dbReference>
<evidence type="ECO:0000256" key="3">
    <source>
        <dbReference type="ARBA" id="ARBA00023125"/>
    </source>
</evidence>
<dbReference type="SMART" id="SM00353">
    <property type="entry name" value="HLH"/>
    <property type="match status" value="1"/>
</dbReference>
<feature type="compositionally biased region" description="Low complexity" evidence="5">
    <location>
        <begin position="77"/>
        <end position="89"/>
    </location>
</feature>
<dbReference type="GO" id="GO:0010052">
    <property type="term" value="P:guard cell differentiation"/>
    <property type="evidence" value="ECO:0007669"/>
    <property type="project" value="InterPro"/>
</dbReference>
<dbReference type="GO" id="GO:0045893">
    <property type="term" value="P:positive regulation of DNA-templated transcription"/>
    <property type="evidence" value="ECO:0007669"/>
    <property type="project" value="TreeGrafter"/>
</dbReference>
<evidence type="ECO:0000256" key="4">
    <source>
        <dbReference type="ARBA" id="ARBA00023163"/>
    </source>
</evidence>
<evidence type="ECO:0000256" key="2">
    <source>
        <dbReference type="ARBA" id="ARBA00023015"/>
    </source>
</evidence>
<protein>
    <submittedName>
        <fullName evidence="7">Transcription factor bHLH96-like</fullName>
    </submittedName>
</protein>
<evidence type="ECO:0000256" key="5">
    <source>
        <dbReference type="SAM" id="MobiDB-lite"/>
    </source>
</evidence>